<accession>A0A0F9FYJ4</accession>
<keyword evidence="1" id="KW-0813">Transport</keyword>
<evidence type="ECO:0000256" key="5">
    <source>
        <dbReference type="ARBA" id="ARBA00023004"/>
    </source>
</evidence>
<evidence type="ECO:0000259" key="6">
    <source>
        <dbReference type="Pfam" id="PF02085"/>
    </source>
</evidence>
<feature type="domain" description="Class III cytochrome C" evidence="6">
    <location>
        <begin position="39"/>
        <end position="89"/>
    </location>
</feature>
<gene>
    <name evidence="7" type="ORF">LCGC14_2247510</name>
</gene>
<protein>
    <recommendedName>
        <fullName evidence="6">Class III cytochrome C domain-containing protein</fullName>
    </recommendedName>
</protein>
<comment type="caution">
    <text evidence="7">The sequence shown here is derived from an EMBL/GenBank/DDBJ whole genome shotgun (WGS) entry which is preliminary data.</text>
</comment>
<evidence type="ECO:0000256" key="1">
    <source>
        <dbReference type="ARBA" id="ARBA00022448"/>
    </source>
</evidence>
<feature type="non-terminal residue" evidence="7">
    <location>
        <position position="118"/>
    </location>
</feature>
<name>A0A0F9FYJ4_9ZZZZ</name>
<dbReference type="InterPro" id="IPR020942">
    <property type="entry name" value="Cyt_c_III_dom"/>
</dbReference>
<dbReference type="EMBL" id="LAZR01030565">
    <property type="protein sequence ID" value="KKL56227.1"/>
    <property type="molecule type" value="Genomic_DNA"/>
</dbReference>
<keyword evidence="4" id="KW-0249">Electron transport</keyword>
<dbReference type="GO" id="GO:0046872">
    <property type="term" value="F:metal ion binding"/>
    <property type="evidence" value="ECO:0007669"/>
    <property type="project" value="UniProtKB-KW"/>
</dbReference>
<dbReference type="SUPFAM" id="SSF48695">
    <property type="entry name" value="Multiheme cytochromes"/>
    <property type="match status" value="1"/>
</dbReference>
<evidence type="ECO:0000256" key="3">
    <source>
        <dbReference type="ARBA" id="ARBA00022723"/>
    </source>
</evidence>
<proteinExistence type="predicted"/>
<dbReference type="Gene3D" id="3.90.10.10">
    <property type="entry name" value="Cytochrome C3"/>
    <property type="match status" value="1"/>
</dbReference>
<dbReference type="AlphaFoldDB" id="A0A0F9FYJ4"/>
<dbReference type="InterPro" id="IPR036280">
    <property type="entry name" value="Multihaem_cyt_sf"/>
</dbReference>
<organism evidence="7">
    <name type="scientific">marine sediment metagenome</name>
    <dbReference type="NCBI Taxonomy" id="412755"/>
    <lineage>
        <taxon>unclassified sequences</taxon>
        <taxon>metagenomes</taxon>
        <taxon>ecological metagenomes</taxon>
    </lineage>
</organism>
<dbReference type="CDD" id="cd08168">
    <property type="entry name" value="Cytochrom_C3"/>
    <property type="match status" value="1"/>
</dbReference>
<sequence>MRRRILILSGTLCVLALSGSLCALALVAWDAVDEWYNPTVEQPIQYNHQAHVEKFNIACVQCHTGAESAARATIPNIESCGQVCHRTDMPPVTDSPEEKKLRDYLAEGKQIPWLKVYR</sequence>
<evidence type="ECO:0000256" key="2">
    <source>
        <dbReference type="ARBA" id="ARBA00022617"/>
    </source>
</evidence>
<dbReference type="Pfam" id="PF02085">
    <property type="entry name" value="Cytochrom_CIII"/>
    <property type="match status" value="1"/>
</dbReference>
<dbReference type="GO" id="GO:0009055">
    <property type="term" value="F:electron transfer activity"/>
    <property type="evidence" value="ECO:0007669"/>
    <property type="project" value="InterPro"/>
</dbReference>
<evidence type="ECO:0000313" key="7">
    <source>
        <dbReference type="EMBL" id="KKL56227.1"/>
    </source>
</evidence>
<dbReference type="GO" id="GO:0020037">
    <property type="term" value="F:heme binding"/>
    <property type="evidence" value="ECO:0007669"/>
    <property type="project" value="InterPro"/>
</dbReference>
<evidence type="ECO:0000256" key="4">
    <source>
        <dbReference type="ARBA" id="ARBA00022982"/>
    </source>
</evidence>
<keyword evidence="5" id="KW-0408">Iron</keyword>
<keyword evidence="2" id="KW-0349">Heme</keyword>
<reference evidence="7" key="1">
    <citation type="journal article" date="2015" name="Nature">
        <title>Complex archaea that bridge the gap between prokaryotes and eukaryotes.</title>
        <authorList>
            <person name="Spang A."/>
            <person name="Saw J.H."/>
            <person name="Jorgensen S.L."/>
            <person name="Zaremba-Niedzwiedzka K."/>
            <person name="Martijn J."/>
            <person name="Lind A.E."/>
            <person name="van Eijk R."/>
            <person name="Schleper C."/>
            <person name="Guy L."/>
            <person name="Ettema T.J."/>
        </authorList>
    </citation>
    <scope>NUCLEOTIDE SEQUENCE</scope>
</reference>
<keyword evidence="3" id="KW-0479">Metal-binding</keyword>